<proteinExistence type="predicted"/>
<dbReference type="EMBL" id="GBRH01208957">
    <property type="protein sequence ID" value="JAD88938.1"/>
    <property type="molecule type" value="Transcribed_RNA"/>
</dbReference>
<evidence type="ECO:0000313" key="2">
    <source>
        <dbReference type="EMBL" id="JAD88938.1"/>
    </source>
</evidence>
<organism evidence="2">
    <name type="scientific">Arundo donax</name>
    <name type="common">Giant reed</name>
    <name type="synonym">Donax arundinaceus</name>
    <dbReference type="NCBI Taxonomy" id="35708"/>
    <lineage>
        <taxon>Eukaryota</taxon>
        <taxon>Viridiplantae</taxon>
        <taxon>Streptophyta</taxon>
        <taxon>Embryophyta</taxon>
        <taxon>Tracheophyta</taxon>
        <taxon>Spermatophyta</taxon>
        <taxon>Magnoliopsida</taxon>
        <taxon>Liliopsida</taxon>
        <taxon>Poales</taxon>
        <taxon>Poaceae</taxon>
        <taxon>PACMAD clade</taxon>
        <taxon>Arundinoideae</taxon>
        <taxon>Arundineae</taxon>
        <taxon>Arundo</taxon>
    </lineage>
</organism>
<feature type="region of interest" description="Disordered" evidence="1">
    <location>
        <begin position="1"/>
        <end position="22"/>
    </location>
</feature>
<reference evidence="2" key="2">
    <citation type="journal article" date="2015" name="Data Brief">
        <title>Shoot transcriptome of the giant reed, Arundo donax.</title>
        <authorList>
            <person name="Barrero R.A."/>
            <person name="Guerrero F.D."/>
            <person name="Moolhuijzen P."/>
            <person name="Goolsby J.A."/>
            <person name="Tidwell J."/>
            <person name="Bellgard S.E."/>
            <person name="Bellgard M.I."/>
        </authorList>
    </citation>
    <scope>NUCLEOTIDE SEQUENCE</scope>
    <source>
        <tissue evidence="2">Shoot tissue taken approximately 20 cm above the soil surface</tissue>
    </source>
</reference>
<sequence length="108" mass="11193">MLRRLVPGQGRNNTVPGAAGIRLGRANPVWQLRRNKLQQAAAEQKQAGAKKKAAPAPAASASDDKAAPSVSAPAAGCRNNAGCPEGGEEGNPPQGLFGLRTFFSKKVY</sequence>
<name>A0A0A9DQH0_ARUDO</name>
<dbReference type="PANTHER" id="PTHR35132">
    <property type="entry name" value="SERINE/ARGININE REPETITIVE MATRIX-LIKE PROTEIN"/>
    <property type="match status" value="1"/>
</dbReference>
<reference evidence="2" key="1">
    <citation type="submission" date="2014-09" db="EMBL/GenBank/DDBJ databases">
        <authorList>
            <person name="Magalhaes I.L.F."/>
            <person name="Oliveira U."/>
            <person name="Santos F.R."/>
            <person name="Vidigal T.H.D.A."/>
            <person name="Brescovit A.D."/>
            <person name="Santos A.J."/>
        </authorList>
    </citation>
    <scope>NUCLEOTIDE SEQUENCE</scope>
    <source>
        <tissue evidence="2">Shoot tissue taken approximately 20 cm above the soil surface</tissue>
    </source>
</reference>
<feature type="compositionally biased region" description="Low complexity" evidence="1">
    <location>
        <begin position="54"/>
        <end position="83"/>
    </location>
</feature>
<accession>A0A0A9DQH0</accession>
<protein>
    <submittedName>
        <fullName evidence="2">Uncharacterized protein</fullName>
    </submittedName>
</protein>
<dbReference type="AlphaFoldDB" id="A0A0A9DQH0"/>
<evidence type="ECO:0000256" key="1">
    <source>
        <dbReference type="SAM" id="MobiDB-lite"/>
    </source>
</evidence>
<feature type="region of interest" description="Disordered" evidence="1">
    <location>
        <begin position="36"/>
        <end position="98"/>
    </location>
</feature>
<feature type="compositionally biased region" description="Low complexity" evidence="1">
    <location>
        <begin position="38"/>
        <end position="47"/>
    </location>
</feature>
<dbReference type="PANTHER" id="PTHR35132:SF2">
    <property type="entry name" value="OS01G0922100 PROTEIN"/>
    <property type="match status" value="1"/>
</dbReference>